<keyword evidence="2" id="KW-1185">Reference proteome</keyword>
<comment type="caution">
    <text evidence="1">The sequence shown here is derived from an EMBL/GenBank/DDBJ whole genome shotgun (WGS) entry which is preliminary data.</text>
</comment>
<name>A0AC60NZ83_IXOPE</name>
<dbReference type="Proteomes" id="UP000805193">
    <property type="component" value="Unassembled WGS sequence"/>
</dbReference>
<proteinExistence type="predicted"/>
<gene>
    <name evidence="1" type="ORF">HPB47_010386</name>
</gene>
<evidence type="ECO:0000313" key="1">
    <source>
        <dbReference type="EMBL" id="KAG0412466.1"/>
    </source>
</evidence>
<evidence type="ECO:0000313" key="2">
    <source>
        <dbReference type="Proteomes" id="UP000805193"/>
    </source>
</evidence>
<reference evidence="1 2" key="1">
    <citation type="journal article" date="2020" name="Cell">
        <title>Large-Scale Comparative Analyses of Tick Genomes Elucidate Their Genetic Diversity and Vector Capacities.</title>
        <authorList>
            <consortium name="Tick Genome and Microbiome Consortium (TIGMIC)"/>
            <person name="Jia N."/>
            <person name="Wang J."/>
            <person name="Shi W."/>
            <person name="Du L."/>
            <person name="Sun Y."/>
            <person name="Zhan W."/>
            <person name="Jiang J.F."/>
            <person name="Wang Q."/>
            <person name="Zhang B."/>
            <person name="Ji P."/>
            <person name="Bell-Sakyi L."/>
            <person name="Cui X.M."/>
            <person name="Yuan T.T."/>
            <person name="Jiang B.G."/>
            <person name="Yang W.F."/>
            <person name="Lam T.T."/>
            <person name="Chang Q.C."/>
            <person name="Ding S.J."/>
            <person name="Wang X.J."/>
            <person name="Zhu J.G."/>
            <person name="Ruan X.D."/>
            <person name="Zhao L."/>
            <person name="Wei J.T."/>
            <person name="Ye R.Z."/>
            <person name="Que T.C."/>
            <person name="Du C.H."/>
            <person name="Zhou Y.H."/>
            <person name="Cheng J.X."/>
            <person name="Dai P.F."/>
            <person name="Guo W.B."/>
            <person name="Han X.H."/>
            <person name="Huang E.J."/>
            <person name="Li L.F."/>
            <person name="Wei W."/>
            <person name="Gao Y.C."/>
            <person name="Liu J.Z."/>
            <person name="Shao H.Z."/>
            <person name="Wang X."/>
            <person name="Wang C.C."/>
            <person name="Yang T.C."/>
            <person name="Huo Q.B."/>
            <person name="Li W."/>
            <person name="Chen H.Y."/>
            <person name="Chen S.E."/>
            <person name="Zhou L.G."/>
            <person name="Ni X.B."/>
            <person name="Tian J.H."/>
            <person name="Sheng Y."/>
            <person name="Liu T."/>
            <person name="Pan Y.S."/>
            <person name="Xia L.Y."/>
            <person name="Li J."/>
            <person name="Zhao F."/>
            <person name="Cao W.C."/>
        </authorList>
    </citation>
    <scope>NUCLEOTIDE SEQUENCE [LARGE SCALE GENOMIC DNA]</scope>
    <source>
        <strain evidence="1">Iper-2018</strain>
    </source>
</reference>
<organism evidence="1 2">
    <name type="scientific">Ixodes persulcatus</name>
    <name type="common">Taiga tick</name>
    <dbReference type="NCBI Taxonomy" id="34615"/>
    <lineage>
        <taxon>Eukaryota</taxon>
        <taxon>Metazoa</taxon>
        <taxon>Ecdysozoa</taxon>
        <taxon>Arthropoda</taxon>
        <taxon>Chelicerata</taxon>
        <taxon>Arachnida</taxon>
        <taxon>Acari</taxon>
        <taxon>Parasitiformes</taxon>
        <taxon>Ixodida</taxon>
        <taxon>Ixodoidea</taxon>
        <taxon>Ixodidae</taxon>
        <taxon>Ixodinae</taxon>
        <taxon>Ixodes</taxon>
    </lineage>
</organism>
<accession>A0AC60NZ83</accession>
<protein>
    <submittedName>
        <fullName evidence="1">Uncharacterized protein</fullName>
    </submittedName>
</protein>
<sequence>MAGHPRGTPDFSDVRVSSKARCYEAPPALDEADEATATAPASPAPRCFSEAPAMTPPVAEPWTTARYSTKPTKHHLTIVIKLTDGVSLSALQSTHLTDAVTAAAHLTPSEAKETYFKIRDRQNVLIADTYRPSAQEKLVQTTKLTIANRDYAVTSYPSAPTNSCKGVIHGVASLIAPDELIANIESNVPVLTARTMGKTETALITFEGTYVPYTIYYRRLQFRCHPHKPKSQQCQNCLQLGHRAEVCPKKGKLTVCDICYQENMTSDTLHNCVPYCVNRKEERASKDPNCPAKKQAGAQATHAAYKRRVQQRPKATTIPKTLRTPPPPPKPKGGKASATPSPPHHPTPPSDKQHRRTRSLSCSNKVREPLRSTLHPTHASRPKFIPHPITASDTYKQALLAVKRTPTTPNTVQAINAALENQHMDTLPPPSQPVTPQVSIELKQIMLVLKNIHERRAAKHVTPTLVTAYISKEHPPIQLNTTDINTAHQEHVIITLQPRNCPNPITIVANPTPWLTKLVANNTDLDILLVGDLNSPNVSWGYSKTQHNGRLLEQATAQTSMTLANDTTQLTRTGNTVERDTNPDLAFHHGPSVAEWSASDEPLGSDHRIIHLTLITNVKQKVRRNTARVTNWDHFSYHTCNNPRPTDADPRAWANHLLQAQNKCTKEAQFTTATLYIDTHLLNLWKTRRKLQLTTENWLQLCDSLNGQLGAKKTWRILRTLLPPSQPRDPLTRIMLASKIISHDLEQQLRDTFFPPPTDTPHTPEPPTPPLDPCDMDAPFPLNELKRALDSLKRNASPGEDQITYQLLRNLDDTQLQQLLNYFNSAWQTGDIPAEWKHAIVTMIPKPNKTSEVKKLRPISLTSCTGKLLEKIVLTRLEWHLEHVKALPFTLFGYRKNISTQDCLLRIYNDLLQDKSTTQLRLLLSLDIYKAFDNVSHESILSTLRETQCGPRMYNYIRNFPSNRTATFKIPGHISIPFQLHQGVPQGSILSPTLFNLAMSKLPAKLDTIPHLKFSIYADDVTLWTNTGSPGQQEETLQHACDTDARYAISLGLACSPSDTPGYKSELLVISNCKNNPERQLVTVHLDGTPIPQRPQIKLLGLTIQNNDARDITISTLSKQINQITHILGRVSRHHRGLKESDMRRAIEALIYSLVLYHIPYTPLTNRQLKHLQAQLRKPTRLALGVPQYVPLEHLQQMDPFNTLEERVDLHRLGQQQRLTTSLQGRYILNSLGYDTLHLPPIETTTPP</sequence>
<dbReference type="EMBL" id="JABSTQ010011344">
    <property type="protein sequence ID" value="KAG0412466.1"/>
    <property type="molecule type" value="Genomic_DNA"/>
</dbReference>